<reference evidence="1" key="1">
    <citation type="submission" date="2014-11" db="EMBL/GenBank/DDBJ databases">
        <authorList>
            <person name="Amaro Gonzalez C."/>
        </authorList>
    </citation>
    <scope>NUCLEOTIDE SEQUENCE</scope>
</reference>
<protein>
    <submittedName>
        <fullName evidence="1">Uncharacterized protein</fullName>
    </submittedName>
</protein>
<evidence type="ECO:0000313" key="1">
    <source>
        <dbReference type="EMBL" id="JAH46853.1"/>
    </source>
</evidence>
<name>A0A0E9T2F9_ANGAN</name>
<proteinExistence type="predicted"/>
<reference evidence="1" key="2">
    <citation type="journal article" date="2015" name="Fish Shellfish Immunol.">
        <title>Early steps in the European eel (Anguilla anguilla)-Vibrio vulnificus interaction in the gills: Role of the RtxA13 toxin.</title>
        <authorList>
            <person name="Callol A."/>
            <person name="Pajuelo D."/>
            <person name="Ebbesson L."/>
            <person name="Teles M."/>
            <person name="MacKenzie S."/>
            <person name="Amaro C."/>
        </authorList>
    </citation>
    <scope>NUCLEOTIDE SEQUENCE</scope>
</reference>
<dbReference type="EMBL" id="GBXM01061724">
    <property type="protein sequence ID" value="JAH46853.1"/>
    <property type="molecule type" value="Transcribed_RNA"/>
</dbReference>
<accession>A0A0E9T2F9</accession>
<dbReference type="AlphaFoldDB" id="A0A0E9T2F9"/>
<sequence>MHLLIRTYFHVDFFPLHMFGFVL</sequence>
<organism evidence="1">
    <name type="scientific">Anguilla anguilla</name>
    <name type="common">European freshwater eel</name>
    <name type="synonym">Muraena anguilla</name>
    <dbReference type="NCBI Taxonomy" id="7936"/>
    <lineage>
        <taxon>Eukaryota</taxon>
        <taxon>Metazoa</taxon>
        <taxon>Chordata</taxon>
        <taxon>Craniata</taxon>
        <taxon>Vertebrata</taxon>
        <taxon>Euteleostomi</taxon>
        <taxon>Actinopterygii</taxon>
        <taxon>Neopterygii</taxon>
        <taxon>Teleostei</taxon>
        <taxon>Anguilliformes</taxon>
        <taxon>Anguillidae</taxon>
        <taxon>Anguilla</taxon>
    </lineage>
</organism>